<evidence type="ECO:0000313" key="2">
    <source>
        <dbReference type="EMBL" id="OYQ33785.1"/>
    </source>
</evidence>
<sequence>MAGRVITIAQQKGGAGKTTLAIHLAVTWARAGKSTALVDIDPQGSLSAWYAQREVTLGADATGITHLQISGWRTQREVERLARTHDVVVIDSPPHAETDARIAVRTAALVIVPVQPSPMDLWATRPTLDLARAEKRPVMLVMNRVPARGKLVDAVAEKAAELGVPVAAESLGNRIGFAGSLMDGLTLAETDPKSKGVEELEALAAEIWTALDSSSGEGR</sequence>
<dbReference type="PANTHER" id="PTHR13696">
    <property type="entry name" value="P-LOOP CONTAINING NUCLEOSIDE TRIPHOSPHATE HYDROLASE"/>
    <property type="match status" value="1"/>
</dbReference>
<dbReference type="OrthoDB" id="9804460at2"/>
<proteinExistence type="predicted"/>
<dbReference type="Proteomes" id="UP000216998">
    <property type="component" value="Unassembled WGS sequence"/>
</dbReference>
<name>A0A255YYP6_9PROT</name>
<dbReference type="InterPro" id="IPR050678">
    <property type="entry name" value="DNA_Partitioning_ATPase"/>
</dbReference>
<accession>A0A255YYP6</accession>
<dbReference type="PANTHER" id="PTHR13696:SF96">
    <property type="entry name" value="COBQ_COBB_MIND_PARA NUCLEOTIDE BINDING DOMAIN-CONTAINING PROTEIN"/>
    <property type="match status" value="1"/>
</dbReference>
<dbReference type="InterPro" id="IPR027417">
    <property type="entry name" value="P-loop_NTPase"/>
</dbReference>
<organism evidence="2 3">
    <name type="scientific">Niveispirillum lacus</name>
    <dbReference type="NCBI Taxonomy" id="1981099"/>
    <lineage>
        <taxon>Bacteria</taxon>
        <taxon>Pseudomonadati</taxon>
        <taxon>Pseudomonadota</taxon>
        <taxon>Alphaproteobacteria</taxon>
        <taxon>Rhodospirillales</taxon>
        <taxon>Azospirillaceae</taxon>
        <taxon>Niveispirillum</taxon>
    </lineage>
</organism>
<reference evidence="2 3" key="1">
    <citation type="submission" date="2017-07" db="EMBL/GenBank/DDBJ databases">
        <title>Niveispirillum cyanobacteriorum sp. nov., isolated from cyanobacterial aggregates in a eutrophic lake.</title>
        <authorList>
            <person name="Cai H."/>
        </authorList>
    </citation>
    <scope>NUCLEOTIDE SEQUENCE [LARGE SCALE GENOMIC DNA]</scope>
    <source>
        <strain evidence="3">TH1-14</strain>
    </source>
</reference>
<dbReference type="AlphaFoldDB" id="A0A255YYP6"/>
<dbReference type="Gene3D" id="3.40.50.300">
    <property type="entry name" value="P-loop containing nucleotide triphosphate hydrolases"/>
    <property type="match status" value="1"/>
</dbReference>
<dbReference type="InterPro" id="IPR048089">
    <property type="entry name" value="McdA"/>
</dbReference>
<dbReference type="EMBL" id="NOXU01000030">
    <property type="protein sequence ID" value="OYQ33785.1"/>
    <property type="molecule type" value="Genomic_DNA"/>
</dbReference>
<dbReference type="RefSeq" id="WP_094457224.1">
    <property type="nucleotide sequence ID" value="NZ_NOXU01000030.1"/>
</dbReference>
<dbReference type="NCBIfam" id="NF041546">
    <property type="entry name" value="ParA_partition"/>
    <property type="match status" value="1"/>
</dbReference>
<keyword evidence="3" id="KW-1185">Reference proteome</keyword>
<protein>
    <submittedName>
        <fullName evidence="2">Cobyrinic acid a,c-diamide synthase</fullName>
    </submittedName>
</protein>
<dbReference type="PIRSF" id="PIRSF009320">
    <property type="entry name" value="Nuc_binding_HP_1000"/>
    <property type="match status" value="1"/>
</dbReference>
<dbReference type="Pfam" id="PF01656">
    <property type="entry name" value="CbiA"/>
    <property type="match status" value="1"/>
</dbReference>
<feature type="domain" description="CobQ/CobB/MinD/ParA nucleotide binding" evidence="1">
    <location>
        <begin position="6"/>
        <end position="174"/>
    </location>
</feature>
<evidence type="ECO:0000313" key="3">
    <source>
        <dbReference type="Proteomes" id="UP000216998"/>
    </source>
</evidence>
<evidence type="ECO:0000259" key="1">
    <source>
        <dbReference type="Pfam" id="PF01656"/>
    </source>
</evidence>
<dbReference type="SUPFAM" id="SSF52540">
    <property type="entry name" value="P-loop containing nucleoside triphosphate hydrolases"/>
    <property type="match status" value="1"/>
</dbReference>
<comment type="caution">
    <text evidence="2">The sequence shown here is derived from an EMBL/GenBank/DDBJ whole genome shotgun (WGS) entry which is preliminary data.</text>
</comment>
<dbReference type="CDD" id="cd02042">
    <property type="entry name" value="ParAB_family"/>
    <property type="match status" value="1"/>
</dbReference>
<dbReference type="InterPro" id="IPR002586">
    <property type="entry name" value="CobQ/CobB/MinD/ParA_Nub-bd_dom"/>
</dbReference>
<gene>
    <name evidence="2" type="ORF">CHU95_13220</name>
</gene>